<dbReference type="SUPFAM" id="SSF54909">
    <property type="entry name" value="Dimeric alpha+beta barrel"/>
    <property type="match status" value="2"/>
</dbReference>
<sequence>MRDRDPDSPVTVINRFQVRGDAEEFEKVLADHSEFLRGQPDFDFLVTAAVVDRPGVYVHLGHWRTLRGFRAMAHEAAFAREVRQLGPLVHATADQAMSLGRTLLDRATTGATNIVLLYAKARQGGEGFERRFARLDRACVRLGGFGGSDLLRSTLHPGSYTGVLWWRRAEDCERALADSAYAAGLAELSEVAEVSTERSRHLAYERAFH</sequence>
<proteinExistence type="predicted"/>
<dbReference type="EMBL" id="WMLF01000008">
    <property type="protein sequence ID" value="MBB1242203.1"/>
    <property type="molecule type" value="Genomic_DNA"/>
</dbReference>
<dbReference type="RefSeq" id="WP_182853634.1">
    <property type="nucleotide sequence ID" value="NZ_WMLF01000008.1"/>
</dbReference>
<evidence type="ECO:0000313" key="1">
    <source>
        <dbReference type="EMBL" id="MBB1242203.1"/>
    </source>
</evidence>
<reference evidence="2" key="1">
    <citation type="journal article" date="2020" name="Syst. Appl. Microbiol.">
        <title>Streptomyces alkaliterrae sp. nov., isolated from an alkaline soil, and emended descriptions of Streptomyces alkaliphilus, Streptomyces calidiresistens and Streptomyces durbertensis.</title>
        <authorList>
            <person name="Swiecimska M."/>
            <person name="Golinska P."/>
            <person name="Nouioui I."/>
            <person name="Wypij M."/>
            <person name="Rai M."/>
            <person name="Sangal V."/>
            <person name="Goodfellow M."/>
        </authorList>
    </citation>
    <scope>NUCLEOTIDE SEQUENCE [LARGE SCALE GENOMIC DNA]</scope>
    <source>
        <strain evidence="2">DSM 104538</strain>
    </source>
</reference>
<organism evidence="1 2">
    <name type="scientific">Streptomyces durbertensis</name>
    <dbReference type="NCBI Taxonomy" id="2448886"/>
    <lineage>
        <taxon>Bacteria</taxon>
        <taxon>Bacillati</taxon>
        <taxon>Actinomycetota</taxon>
        <taxon>Actinomycetes</taxon>
        <taxon>Kitasatosporales</taxon>
        <taxon>Streptomycetaceae</taxon>
        <taxon>Streptomyces</taxon>
    </lineage>
</organism>
<accession>A0ABR6EAL9</accession>
<comment type="caution">
    <text evidence="1">The sequence shown here is derived from an EMBL/GenBank/DDBJ whole genome shotgun (WGS) entry which is preliminary data.</text>
</comment>
<dbReference type="InterPro" id="IPR011008">
    <property type="entry name" value="Dimeric_a/b-barrel"/>
</dbReference>
<name>A0ABR6EAL9_9ACTN</name>
<evidence type="ECO:0008006" key="3">
    <source>
        <dbReference type="Google" id="ProtNLM"/>
    </source>
</evidence>
<evidence type="ECO:0000313" key="2">
    <source>
        <dbReference type="Proteomes" id="UP000766698"/>
    </source>
</evidence>
<keyword evidence="2" id="KW-1185">Reference proteome</keyword>
<dbReference type="Proteomes" id="UP000766698">
    <property type="component" value="Unassembled WGS sequence"/>
</dbReference>
<dbReference type="Gene3D" id="3.30.70.100">
    <property type="match status" value="2"/>
</dbReference>
<gene>
    <name evidence="1" type="ORF">GL263_01210</name>
</gene>
<protein>
    <recommendedName>
        <fullName evidence="3">Antibiotic biosynthesis monooxygenase</fullName>
    </recommendedName>
</protein>